<keyword evidence="2" id="KW-1185">Reference proteome</keyword>
<dbReference type="Proteomes" id="UP000199470">
    <property type="component" value="Unassembled WGS sequence"/>
</dbReference>
<proteinExistence type="predicted"/>
<dbReference type="EMBL" id="FOTW01000038">
    <property type="protein sequence ID" value="SFM85168.1"/>
    <property type="molecule type" value="Genomic_DNA"/>
</dbReference>
<dbReference type="AlphaFoldDB" id="A0A1I4U854"/>
<organism evidence="1 2">
    <name type="scientific">Rugamonas rubra</name>
    <dbReference type="NCBI Taxonomy" id="758825"/>
    <lineage>
        <taxon>Bacteria</taxon>
        <taxon>Pseudomonadati</taxon>
        <taxon>Pseudomonadota</taxon>
        <taxon>Betaproteobacteria</taxon>
        <taxon>Burkholderiales</taxon>
        <taxon>Oxalobacteraceae</taxon>
        <taxon>Telluria group</taxon>
        <taxon>Rugamonas</taxon>
    </lineage>
</organism>
<reference evidence="1 2" key="1">
    <citation type="submission" date="2016-10" db="EMBL/GenBank/DDBJ databases">
        <authorList>
            <person name="de Groot N.N."/>
        </authorList>
    </citation>
    <scope>NUCLEOTIDE SEQUENCE [LARGE SCALE GENOMIC DNA]</scope>
    <source>
        <strain evidence="1 2">ATCC 43154</strain>
    </source>
</reference>
<sequence>MRLLSTSEFTARLASPYTDAKLAASELLLDGKPTGLIVTGAALEAALDWQGCRIAFFTDDIPFEDMLRIYMFDASMTLVDAAVLGAMYSTGTFAELTLQPPNALTFRFFGGTAWRMVLLGEQEFSLPFLSDPSGVSREFKFFRHFRIEGKPQPGGARDISGQAETITRRQTATALPRRASRKRISKWYDSFLMNG</sequence>
<evidence type="ECO:0000313" key="1">
    <source>
        <dbReference type="EMBL" id="SFM85168.1"/>
    </source>
</evidence>
<protein>
    <submittedName>
        <fullName evidence="1">Uncharacterized protein</fullName>
    </submittedName>
</protein>
<dbReference type="RefSeq" id="WP_139236786.1">
    <property type="nucleotide sequence ID" value="NZ_FOTW01000038.1"/>
</dbReference>
<dbReference type="OrthoDB" id="7065204at2"/>
<evidence type="ECO:0000313" key="2">
    <source>
        <dbReference type="Proteomes" id="UP000199470"/>
    </source>
</evidence>
<name>A0A1I4U854_9BURK</name>
<accession>A0A1I4U854</accession>
<gene>
    <name evidence="1" type="ORF">SAMN02982985_05536</name>
</gene>